<keyword evidence="3" id="KW-1185">Reference proteome</keyword>
<proteinExistence type="predicted"/>
<dbReference type="EMBL" id="FZPD01000004">
    <property type="protein sequence ID" value="SNT12189.1"/>
    <property type="molecule type" value="Genomic_DNA"/>
</dbReference>
<dbReference type="Proteomes" id="UP000198393">
    <property type="component" value="Unassembled WGS sequence"/>
</dbReference>
<gene>
    <name evidence="2" type="ORF">SAMN05421640_2374</name>
</gene>
<evidence type="ECO:0000313" key="3">
    <source>
        <dbReference type="Proteomes" id="UP000198393"/>
    </source>
</evidence>
<dbReference type="Pfam" id="PF18734">
    <property type="entry name" value="HEPN_AbiU2"/>
    <property type="match status" value="1"/>
</dbReference>
<dbReference type="AlphaFoldDB" id="A0A239K393"/>
<sequence length="231" mass="27528">MGTTQTAEEVKQEHLEKLGPELGNIYHQLRNELIFIHIKWCEFEELYAHEERVELMKKNSPNFFYYLQNILFEDVILAITRITESKTNKGKENLTIRHFPSLVSDKLKGKTGKLIKRINSESSFCRDRRNRKIGHLDKNLALKENPKPLEIASRNKVNQVLDSLAELMNFLQLEYMNSSTHYRVRSDHGYFLLQRAERGRKLRDLRLKLIKENKIDLYNELYEYLNEKNEE</sequence>
<feature type="domain" description="HEPN AbiU2-like" evidence="1">
    <location>
        <begin position="21"/>
        <end position="183"/>
    </location>
</feature>
<organism evidence="2 3">
    <name type="scientific">Ekhidna lutea</name>
    <dbReference type="NCBI Taxonomy" id="447679"/>
    <lineage>
        <taxon>Bacteria</taxon>
        <taxon>Pseudomonadati</taxon>
        <taxon>Bacteroidota</taxon>
        <taxon>Cytophagia</taxon>
        <taxon>Cytophagales</taxon>
        <taxon>Reichenbachiellaceae</taxon>
        <taxon>Ekhidna</taxon>
    </lineage>
</organism>
<evidence type="ECO:0000313" key="2">
    <source>
        <dbReference type="EMBL" id="SNT12189.1"/>
    </source>
</evidence>
<accession>A0A239K393</accession>
<dbReference type="InterPro" id="IPR040704">
    <property type="entry name" value="HEPN_AbiU2"/>
</dbReference>
<protein>
    <recommendedName>
        <fullName evidence="1">HEPN AbiU2-like domain-containing protein</fullName>
    </recommendedName>
</protein>
<dbReference type="RefSeq" id="WP_089357090.1">
    <property type="nucleotide sequence ID" value="NZ_FZPD01000004.1"/>
</dbReference>
<evidence type="ECO:0000259" key="1">
    <source>
        <dbReference type="Pfam" id="PF18734"/>
    </source>
</evidence>
<dbReference type="OrthoDB" id="7059019at2"/>
<reference evidence="2 3" key="1">
    <citation type="submission" date="2017-06" db="EMBL/GenBank/DDBJ databases">
        <authorList>
            <person name="Kim H.J."/>
            <person name="Triplett B.A."/>
        </authorList>
    </citation>
    <scope>NUCLEOTIDE SEQUENCE [LARGE SCALE GENOMIC DNA]</scope>
    <source>
        <strain evidence="2 3">DSM 19307</strain>
    </source>
</reference>
<name>A0A239K393_EKHLU</name>